<protein>
    <submittedName>
        <fullName evidence="7">Response regulator</fullName>
    </submittedName>
</protein>
<dbReference type="InterPro" id="IPR018060">
    <property type="entry name" value="HTH_AraC"/>
</dbReference>
<keyword evidence="2" id="KW-0238">DNA-binding</keyword>
<proteinExistence type="predicted"/>
<dbReference type="SMART" id="SM00342">
    <property type="entry name" value="HTH_ARAC"/>
    <property type="match status" value="1"/>
</dbReference>
<dbReference type="Pfam" id="PF12833">
    <property type="entry name" value="HTH_18"/>
    <property type="match status" value="1"/>
</dbReference>
<keyword evidence="4" id="KW-0597">Phosphoprotein</keyword>
<evidence type="ECO:0000256" key="4">
    <source>
        <dbReference type="PROSITE-ProRule" id="PRU00169"/>
    </source>
</evidence>
<dbReference type="CDD" id="cd17536">
    <property type="entry name" value="REC_YesN-like"/>
    <property type="match status" value="1"/>
</dbReference>
<gene>
    <name evidence="7" type="ORF">ICC18_08260</name>
</gene>
<dbReference type="SMART" id="SM00448">
    <property type="entry name" value="REC"/>
    <property type="match status" value="1"/>
</dbReference>
<evidence type="ECO:0000256" key="1">
    <source>
        <dbReference type="ARBA" id="ARBA00023015"/>
    </source>
</evidence>
<dbReference type="EMBL" id="JACVVD010000002">
    <property type="protein sequence ID" value="MBD0380101.1"/>
    <property type="molecule type" value="Genomic_DNA"/>
</dbReference>
<evidence type="ECO:0000259" key="6">
    <source>
        <dbReference type="PROSITE" id="PS50110"/>
    </source>
</evidence>
<organism evidence="7 8">
    <name type="scientific">Paenibacillus sedimenti</name>
    <dbReference type="NCBI Taxonomy" id="2770274"/>
    <lineage>
        <taxon>Bacteria</taxon>
        <taxon>Bacillati</taxon>
        <taxon>Bacillota</taxon>
        <taxon>Bacilli</taxon>
        <taxon>Bacillales</taxon>
        <taxon>Paenibacillaceae</taxon>
        <taxon>Paenibacillus</taxon>
    </lineage>
</organism>
<dbReference type="GO" id="GO:0000160">
    <property type="term" value="P:phosphorelay signal transduction system"/>
    <property type="evidence" value="ECO:0007669"/>
    <property type="project" value="InterPro"/>
</dbReference>
<accession>A0A926KNA4</accession>
<keyword evidence="8" id="KW-1185">Reference proteome</keyword>
<evidence type="ECO:0000313" key="8">
    <source>
        <dbReference type="Proteomes" id="UP000650466"/>
    </source>
</evidence>
<dbReference type="InterPro" id="IPR011006">
    <property type="entry name" value="CheY-like_superfamily"/>
</dbReference>
<dbReference type="PROSITE" id="PS00041">
    <property type="entry name" value="HTH_ARAC_FAMILY_1"/>
    <property type="match status" value="1"/>
</dbReference>
<dbReference type="InterPro" id="IPR001789">
    <property type="entry name" value="Sig_transdc_resp-reg_receiver"/>
</dbReference>
<evidence type="ECO:0000313" key="7">
    <source>
        <dbReference type="EMBL" id="MBD0380101.1"/>
    </source>
</evidence>
<evidence type="ECO:0000256" key="2">
    <source>
        <dbReference type="ARBA" id="ARBA00023125"/>
    </source>
</evidence>
<feature type="domain" description="HTH araC/xylS-type" evidence="5">
    <location>
        <begin position="388"/>
        <end position="486"/>
    </location>
</feature>
<evidence type="ECO:0000259" key="5">
    <source>
        <dbReference type="PROSITE" id="PS01124"/>
    </source>
</evidence>
<dbReference type="GO" id="GO:0043565">
    <property type="term" value="F:sequence-specific DNA binding"/>
    <property type="evidence" value="ECO:0007669"/>
    <property type="project" value="InterPro"/>
</dbReference>
<dbReference type="PANTHER" id="PTHR43280:SF28">
    <property type="entry name" value="HTH-TYPE TRANSCRIPTIONAL ACTIVATOR RHAS"/>
    <property type="match status" value="1"/>
</dbReference>
<name>A0A926KNA4_9BACL</name>
<dbReference type="Proteomes" id="UP000650466">
    <property type="component" value="Unassembled WGS sequence"/>
</dbReference>
<dbReference type="Gene3D" id="1.10.10.60">
    <property type="entry name" value="Homeodomain-like"/>
    <property type="match status" value="2"/>
</dbReference>
<keyword evidence="3" id="KW-0804">Transcription</keyword>
<reference evidence="7" key="1">
    <citation type="submission" date="2020-09" db="EMBL/GenBank/DDBJ databases">
        <title>Draft Genome Sequence of Paenibacillus sp. WST5.</title>
        <authorList>
            <person name="Bao Z."/>
        </authorList>
    </citation>
    <scope>NUCLEOTIDE SEQUENCE</scope>
    <source>
        <strain evidence="7">WST5</strain>
    </source>
</reference>
<dbReference type="SUPFAM" id="SSF46689">
    <property type="entry name" value="Homeodomain-like"/>
    <property type="match status" value="2"/>
</dbReference>
<dbReference type="RefSeq" id="WP_188173864.1">
    <property type="nucleotide sequence ID" value="NZ_JACVVD010000002.1"/>
</dbReference>
<dbReference type="InterPro" id="IPR009057">
    <property type="entry name" value="Homeodomain-like_sf"/>
</dbReference>
<dbReference type="PROSITE" id="PS50110">
    <property type="entry name" value="RESPONSE_REGULATORY"/>
    <property type="match status" value="1"/>
</dbReference>
<sequence length="488" mass="57290">MLKMMLVDDERTVLQGLSHILSKYCPRYEVVSMVQSASEALNLLENVYVDVVITDVKMPDMDGIELTKKIRTLYPRTEVIVLSGYDDFEFVRQTMKNGAYDYLLKPCNYQSILDLLLKLEEDLLKLDASVATPGKKEWHDTYAGYDNLKIAVVSTQGSADSNFSELLNQELKKGTMPKELVTRIKMNEHFVILFQHSMEVSDNKQRFYGYRQSLQRKGYTTYWAIRDCGRSSECLLEAYEACTEMIEFLQFNEMAAVLDADMHHKYLDRHKAQDLSQYVSCETIMKYVMSGDHEKLQHYLEINWNLLCRSDLYWDPKQLKNATLKLCIYLEHQLKDNGLKPLSGELEDYVDRIKMLSTFRTLFDWLKSYIMNTIANLHGEEPAPQYIQTVKKYIEKHYMDDICLKTVSDTVFLNPWYFSTQFKKYMNMTFSEYLNQVRVRMAKLFLKQRDLKVYQVAEMVGFQDAAYFSTVFKNLENMSPKDYQKTVS</sequence>
<keyword evidence="1" id="KW-0805">Transcription regulation</keyword>
<dbReference type="PROSITE" id="PS01124">
    <property type="entry name" value="HTH_ARAC_FAMILY_2"/>
    <property type="match status" value="1"/>
</dbReference>
<dbReference type="GO" id="GO:0003700">
    <property type="term" value="F:DNA-binding transcription factor activity"/>
    <property type="evidence" value="ECO:0007669"/>
    <property type="project" value="InterPro"/>
</dbReference>
<feature type="modified residue" description="4-aspartylphosphate" evidence="4">
    <location>
        <position position="55"/>
    </location>
</feature>
<dbReference type="Gene3D" id="3.40.50.2300">
    <property type="match status" value="1"/>
</dbReference>
<dbReference type="AlphaFoldDB" id="A0A926KNA4"/>
<dbReference type="InterPro" id="IPR018062">
    <property type="entry name" value="HTH_AraC-typ_CS"/>
</dbReference>
<dbReference type="PANTHER" id="PTHR43280">
    <property type="entry name" value="ARAC-FAMILY TRANSCRIPTIONAL REGULATOR"/>
    <property type="match status" value="1"/>
</dbReference>
<evidence type="ECO:0000256" key="3">
    <source>
        <dbReference type="ARBA" id="ARBA00023163"/>
    </source>
</evidence>
<feature type="domain" description="Response regulatory" evidence="6">
    <location>
        <begin position="3"/>
        <end position="120"/>
    </location>
</feature>
<dbReference type="Pfam" id="PF00072">
    <property type="entry name" value="Response_reg"/>
    <property type="match status" value="1"/>
</dbReference>
<comment type="caution">
    <text evidence="7">The sequence shown here is derived from an EMBL/GenBank/DDBJ whole genome shotgun (WGS) entry which is preliminary data.</text>
</comment>
<dbReference type="SUPFAM" id="SSF52172">
    <property type="entry name" value="CheY-like"/>
    <property type="match status" value="1"/>
</dbReference>